<evidence type="ECO:0000256" key="5">
    <source>
        <dbReference type="SAM" id="Phobius"/>
    </source>
</evidence>
<dbReference type="PANTHER" id="PTHR10361:SF28">
    <property type="entry name" value="P3 PROTEIN-RELATED"/>
    <property type="match status" value="1"/>
</dbReference>
<dbReference type="Gene3D" id="1.20.1530.20">
    <property type="match status" value="1"/>
</dbReference>
<evidence type="ECO:0000313" key="6">
    <source>
        <dbReference type="EMBL" id="SVB59867.1"/>
    </source>
</evidence>
<feature type="transmembrane region" description="Helical" evidence="5">
    <location>
        <begin position="66"/>
        <end position="86"/>
    </location>
</feature>
<dbReference type="EMBL" id="UINC01048835">
    <property type="protein sequence ID" value="SVB59867.1"/>
    <property type="molecule type" value="Genomic_DNA"/>
</dbReference>
<dbReference type="InterPro" id="IPR038770">
    <property type="entry name" value="Na+/solute_symporter_sf"/>
</dbReference>
<feature type="non-terminal residue" evidence="6">
    <location>
        <position position="98"/>
    </location>
</feature>
<accession>A0A382FCL8</accession>
<dbReference type="Pfam" id="PF01758">
    <property type="entry name" value="SBF"/>
    <property type="match status" value="1"/>
</dbReference>
<reference evidence="6" key="1">
    <citation type="submission" date="2018-05" db="EMBL/GenBank/DDBJ databases">
        <authorList>
            <person name="Lanie J.A."/>
            <person name="Ng W.-L."/>
            <person name="Kazmierczak K.M."/>
            <person name="Andrzejewski T.M."/>
            <person name="Davidsen T.M."/>
            <person name="Wayne K.J."/>
            <person name="Tettelin H."/>
            <person name="Glass J.I."/>
            <person name="Rusch D."/>
            <person name="Podicherti R."/>
            <person name="Tsui H.-C.T."/>
            <person name="Winkler M.E."/>
        </authorList>
    </citation>
    <scope>NUCLEOTIDE SEQUENCE</scope>
</reference>
<protein>
    <recommendedName>
        <fullName evidence="7">Bile acid:sodium symporter</fullName>
    </recommendedName>
</protein>
<keyword evidence="2 5" id="KW-0812">Transmembrane</keyword>
<feature type="transmembrane region" description="Helical" evidence="5">
    <location>
        <begin position="32"/>
        <end position="54"/>
    </location>
</feature>
<dbReference type="InterPro" id="IPR004710">
    <property type="entry name" value="Bilac:Na_transpt"/>
</dbReference>
<dbReference type="PANTHER" id="PTHR10361">
    <property type="entry name" value="SODIUM-BILE ACID COTRANSPORTER"/>
    <property type="match status" value="1"/>
</dbReference>
<dbReference type="GO" id="GO:0016020">
    <property type="term" value="C:membrane"/>
    <property type="evidence" value="ECO:0007669"/>
    <property type="project" value="UniProtKB-SubCell"/>
</dbReference>
<keyword evidence="4 5" id="KW-0472">Membrane</keyword>
<evidence type="ECO:0008006" key="7">
    <source>
        <dbReference type="Google" id="ProtNLM"/>
    </source>
</evidence>
<organism evidence="6">
    <name type="scientific">marine metagenome</name>
    <dbReference type="NCBI Taxonomy" id="408172"/>
    <lineage>
        <taxon>unclassified sequences</taxon>
        <taxon>metagenomes</taxon>
        <taxon>ecological metagenomes</taxon>
    </lineage>
</organism>
<keyword evidence="3 5" id="KW-1133">Transmembrane helix</keyword>
<dbReference type="AlphaFoldDB" id="A0A382FCL8"/>
<gene>
    <name evidence="6" type="ORF">METZ01_LOCUS212721</name>
</gene>
<feature type="transmembrane region" description="Helical" evidence="5">
    <location>
        <begin position="7"/>
        <end position="26"/>
    </location>
</feature>
<evidence type="ECO:0000256" key="4">
    <source>
        <dbReference type="ARBA" id="ARBA00023136"/>
    </source>
</evidence>
<name>A0A382FCL8_9ZZZZ</name>
<evidence type="ECO:0000256" key="2">
    <source>
        <dbReference type="ARBA" id="ARBA00022692"/>
    </source>
</evidence>
<evidence type="ECO:0000256" key="1">
    <source>
        <dbReference type="ARBA" id="ARBA00004141"/>
    </source>
</evidence>
<proteinExistence type="predicted"/>
<comment type="subcellular location">
    <subcellularLocation>
        <location evidence="1">Membrane</location>
        <topology evidence="1">Multi-pass membrane protein</topology>
    </subcellularLocation>
</comment>
<dbReference type="InterPro" id="IPR002657">
    <property type="entry name" value="BilAc:Na_symport/Acr3"/>
</dbReference>
<sequence>MVSTLNILTNLFPLWVVVCSALALLQRDWFTWFLPYITPGLAVIMLGMGITLTFDDFKRVLKAPRPIATGFGAQFLIMPFLGWAIAHSLDLQAIDPKF</sequence>
<evidence type="ECO:0000256" key="3">
    <source>
        <dbReference type="ARBA" id="ARBA00022989"/>
    </source>
</evidence>